<dbReference type="RefSeq" id="WP_004332065.1">
    <property type="nucleotide sequence ID" value="NZ_ACNN01000005.1"/>
</dbReference>
<dbReference type="AlphaFoldDB" id="C3J8F8"/>
<organism evidence="6 7">
    <name type="scientific">Porphyromonas endodontalis (strain ATCC 35406 / DSM 24491 / JCM 8526 / CCUG 16442 / BCRC 14492 / NCTC 13058 / HG 370)</name>
    <name type="common">Bacteroides endodontalis</name>
    <dbReference type="NCBI Taxonomy" id="553175"/>
    <lineage>
        <taxon>Bacteria</taxon>
        <taxon>Pseudomonadati</taxon>
        <taxon>Bacteroidota</taxon>
        <taxon>Bacteroidia</taxon>
        <taxon>Bacteroidales</taxon>
        <taxon>Porphyromonadaceae</taxon>
        <taxon>Porphyromonas</taxon>
    </lineage>
</organism>
<evidence type="ECO:0000256" key="2">
    <source>
        <dbReference type="ARBA" id="ARBA00023235"/>
    </source>
</evidence>
<evidence type="ECO:0000256" key="1">
    <source>
        <dbReference type="ARBA" id="ARBA00008348"/>
    </source>
</evidence>
<dbReference type="STRING" id="553175.POREN0001_1405"/>
<evidence type="ECO:0000313" key="6">
    <source>
        <dbReference type="EMBL" id="EEN83598.1"/>
    </source>
</evidence>
<dbReference type="SUPFAM" id="SSF55174">
    <property type="entry name" value="Alpha-L RNA-binding motif"/>
    <property type="match status" value="1"/>
</dbReference>
<dbReference type="PROSITE" id="PS50889">
    <property type="entry name" value="S4"/>
    <property type="match status" value="1"/>
</dbReference>
<dbReference type="CDD" id="cd00165">
    <property type="entry name" value="S4"/>
    <property type="match status" value="1"/>
</dbReference>
<name>C3J8F8_POREA</name>
<dbReference type="FunFam" id="3.10.290.10:FF:000003">
    <property type="entry name" value="Pseudouridine synthase"/>
    <property type="match status" value="1"/>
</dbReference>
<dbReference type="EC" id="5.4.99.-" evidence="6"/>
<keyword evidence="3" id="KW-0694">RNA-binding</keyword>
<feature type="compositionally biased region" description="Basic and acidic residues" evidence="4">
    <location>
        <begin position="129"/>
        <end position="168"/>
    </location>
</feature>
<dbReference type="Gene3D" id="3.10.290.10">
    <property type="entry name" value="RNA-binding S4 domain"/>
    <property type="match status" value="1"/>
</dbReference>
<dbReference type="EMBL" id="ACNN01000005">
    <property type="protein sequence ID" value="EEN83598.1"/>
    <property type="molecule type" value="Genomic_DNA"/>
</dbReference>
<feature type="region of interest" description="Disordered" evidence="4">
    <location>
        <begin position="74"/>
        <end position="168"/>
    </location>
</feature>
<comment type="caution">
    <text evidence="6">The sequence shown here is derived from an EMBL/GenBank/DDBJ whole genome shotgun (WGS) entry which is preliminary data.</text>
</comment>
<evidence type="ECO:0000313" key="7">
    <source>
        <dbReference type="Proteomes" id="UP000004295"/>
    </source>
</evidence>
<feature type="domain" description="RNA-binding S4" evidence="5">
    <location>
        <begin position="3"/>
        <end position="62"/>
    </location>
</feature>
<protein>
    <submittedName>
        <fullName evidence="6">S4 domain protein</fullName>
        <ecNumber evidence="6">5.4.99.-</ecNumber>
    </submittedName>
</protein>
<dbReference type="eggNOG" id="COG1187">
    <property type="taxonomic scope" value="Bacteria"/>
</dbReference>
<proteinExistence type="inferred from homology"/>
<evidence type="ECO:0000256" key="4">
    <source>
        <dbReference type="SAM" id="MobiDB-lite"/>
    </source>
</evidence>
<dbReference type="InterPro" id="IPR036986">
    <property type="entry name" value="S4_RNA-bd_sf"/>
</dbReference>
<dbReference type="GO" id="GO:0120159">
    <property type="term" value="F:rRNA pseudouridine synthase activity"/>
    <property type="evidence" value="ECO:0007669"/>
    <property type="project" value="UniProtKB-ARBA"/>
</dbReference>
<keyword evidence="2 6" id="KW-0413">Isomerase</keyword>
<dbReference type="Proteomes" id="UP000004295">
    <property type="component" value="Unassembled WGS sequence"/>
</dbReference>
<comment type="similarity">
    <text evidence="1">Belongs to the pseudouridine synthase RsuA family.</text>
</comment>
<dbReference type="SMART" id="SM00363">
    <property type="entry name" value="S4"/>
    <property type="match status" value="1"/>
</dbReference>
<evidence type="ECO:0000259" key="5">
    <source>
        <dbReference type="SMART" id="SM00363"/>
    </source>
</evidence>
<sequence>MNVRINKLLSDTGLGSRREVEALIEEGRVWINGDRAELSDVVSEDDVVELDGEELPVRDLLRDMAAEQKQRIAEQASVRIGRQYIDVDEDNDRPHRARPKNAGAKKDRRTDGFAPMGKPKTVGGRPAKFRKDREDERPSSRGGREEHRSFDAKKKGRKGGFDGKKRFS</sequence>
<reference evidence="6 7" key="1">
    <citation type="submission" date="2009-04" db="EMBL/GenBank/DDBJ databases">
        <authorList>
            <person name="Sebastian Y."/>
            <person name="Madupu R."/>
            <person name="Durkin A.S."/>
            <person name="Torralba M."/>
            <person name="Methe B."/>
            <person name="Sutton G.G."/>
            <person name="Strausberg R.L."/>
            <person name="Nelson K.E."/>
        </authorList>
    </citation>
    <scope>NUCLEOTIDE SEQUENCE [LARGE SCALE GENOMIC DNA]</scope>
    <source>
        <strain evidence="7">ATCC 35406 / BCRC 14492 / JCM 8526 / NCTC 13058 / HG 370</strain>
    </source>
</reference>
<evidence type="ECO:0000256" key="3">
    <source>
        <dbReference type="PROSITE-ProRule" id="PRU00182"/>
    </source>
</evidence>
<keyword evidence="7" id="KW-1185">Reference proteome</keyword>
<gene>
    <name evidence="6" type="ORF">POREN0001_1405</name>
</gene>
<dbReference type="GeneID" id="93365699"/>
<dbReference type="GO" id="GO:0000455">
    <property type="term" value="P:enzyme-directed rRNA pseudouridine synthesis"/>
    <property type="evidence" value="ECO:0007669"/>
    <property type="project" value="UniProtKB-ARBA"/>
</dbReference>
<dbReference type="GO" id="GO:0003723">
    <property type="term" value="F:RNA binding"/>
    <property type="evidence" value="ECO:0007669"/>
    <property type="project" value="UniProtKB-KW"/>
</dbReference>
<accession>C3J8F8</accession>
<dbReference type="InterPro" id="IPR002942">
    <property type="entry name" value="S4_RNA-bd"/>
</dbReference>
<dbReference type="Pfam" id="PF01479">
    <property type="entry name" value="S4"/>
    <property type="match status" value="1"/>
</dbReference>